<name>A0ACC0G9Z5_9ERIC</name>
<dbReference type="EMBL" id="CM045767">
    <property type="protein sequence ID" value="KAI7997948.1"/>
    <property type="molecule type" value="Genomic_DNA"/>
</dbReference>
<sequence length="130" mass="15445">MINAIVVVDIIARTALVPNAMPYRVALEHQRFRYFGFLDDLRKRLRPSWFFSLIRLSSSEEHFKEARLGIRESTQQQQHVAQNNASMELTNSVTGTDEEARSRQRILTFAVRRKRLLEKRSRQWKKLRQC</sequence>
<reference evidence="1 2" key="1">
    <citation type="journal article" date="2022" name="Plant J.">
        <title>Chromosome-level genome of Camellia lanceoleosa provides a valuable resource for understanding genome evolution and self-incompatibility.</title>
        <authorList>
            <person name="Gong W."/>
            <person name="Xiao S."/>
            <person name="Wang L."/>
            <person name="Liao Z."/>
            <person name="Chang Y."/>
            <person name="Mo W."/>
            <person name="Hu G."/>
            <person name="Li W."/>
            <person name="Zhao G."/>
            <person name="Zhu H."/>
            <person name="Hu X."/>
            <person name="Ji K."/>
            <person name="Xiang X."/>
            <person name="Song Q."/>
            <person name="Yuan D."/>
            <person name="Jin S."/>
            <person name="Zhang L."/>
        </authorList>
    </citation>
    <scope>NUCLEOTIDE SEQUENCE [LARGE SCALE GENOMIC DNA]</scope>
    <source>
        <strain evidence="1">SQ_2022a</strain>
    </source>
</reference>
<organism evidence="1 2">
    <name type="scientific">Camellia lanceoleosa</name>
    <dbReference type="NCBI Taxonomy" id="1840588"/>
    <lineage>
        <taxon>Eukaryota</taxon>
        <taxon>Viridiplantae</taxon>
        <taxon>Streptophyta</taxon>
        <taxon>Embryophyta</taxon>
        <taxon>Tracheophyta</taxon>
        <taxon>Spermatophyta</taxon>
        <taxon>Magnoliopsida</taxon>
        <taxon>eudicotyledons</taxon>
        <taxon>Gunneridae</taxon>
        <taxon>Pentapetalae</taxon>
        <taxon>asterids</taxon>
        <taxon>Ericales</taxon>
        <taxon>Theaceae</taxon>
        <taxon>Camellia</taxon>
    </lineage>
</organism>
<accession>A0ACC0G9Z5</accession>
<comment type="caution">
    <text evidence="1">The sequence shown here is derived from an EMBL/GenBank/DDBJ whole genome shotgun (WGS) entry which is preliminary data.</text>
</comment>
<keyword evidence="2" id="KW-1185">Reference proteome</keyword>
<evidence type="ECO:0000313" key="2">
    <source>
        <dbReference type="Proteomes" id="UP001060215"/>
    </source>
</evidence>
<gene>
    <name evidence="1" type="ORF">LOK49_LG10G01390</name>
</gene>
<evidence type="ECO:0000313" key="1">
    <source>
        <dbReference type="EMBL" id="KAI7997948.1"/>
    </source>
</evidence>
<protein>
    <submittedName>
        <fullName evidence="1">Uncharacterized protein</fullName>
    </submittedName>
</protein>
<dbReference type="Proteomes" id="UP001060215">
    <property type="component" value="Chromosome 10"/>
</dbReference>
<proteinExistence type="predicted"/>